<evidence type="ECO:0000313" key="2">
    <source>
        <dbReference type="EMBL" id="PPL15087.1"/>
    </source>
</evidence>
<gene>
    <name evidence="2" type="ORF">GY24_14945</name>
</gene>
<reference evidence="2 3" key="1">
    <citation type="journal article" date="2008" name="Int. J. Syst. Evol. Microbiol.">
        <title>Leifsonia pindariensis sp. nov., isolated from the Pindari glacier of the Indian Himalayas, and emended description of the genus Leifsonia.</title>
        <authorList>
            <person name="Reddy G.S."/>
            <person name="Prabagaran S.R."/>
            <person name="Shivaji S."/>
        </authorList>
    </citation>
    <scope>NUCLEOTIDE SEQUENCE [LARGE SCALE GENOMIC DNA]</scope>
    <source>
        <strain evidence="2 3">PON 10</strain>
    </source>
</reference>
<accession>A0ABX5AS80</accession>
<sequence length="107" mass="11005">MLLSLIGLLAAAFSVLVAALCAAGAIPPNSILGLRSTVTLRSERAWQAAHRRALGPLVATTAVVAAVWLLYPLGVLGDRAAGVVGLVVLIAGLLWGWSRGVRAVRAE</sequence>
<dbReference type="Pfam" id="PF13630">
    <property type="entry name" value="SdpI"/>
    <property type="match status" value="1"/>
</dbReference>
<evidence type="ECO:0008006" key="4">
    <source>
        <dbReference type="Google" id="ProtNLM"/>
    </source>
</evidence>
<keyword evidence="1" id="KW-1133">Transmembrane helix</keyword>
<comment type="caution">
    <text evidence="2">The sequence shown here is derived from an EMBL/GenBank/DDBJ whole genome shotgun (WGS) entry which is preliminary data.</text>
</comment>
<feature type="transmembrane region" description="Helical" evidence="1">
    <location>
        <begin position="53"/>
        <end position="73"/>
    </location>
</feature>
<keyword evidence="3" id="KW-1185">Reference proteome</keyword>
<keyword evidence="1" id="KW-0472">Membrane</keyword>
<organism evidence="2 3">
    <name type="scientific">Microterricola pindariensis</name>
    <dbReference type="NCBI Taxonomy" id="478010"/>
    <lineage>
        <taxon>Bacteria</taxon>
        <taxon>Bacillati</taxon>
        <taxon>Actinomycetota</taxon>
        <taxon>Actinomycetes</taxon>
        <taxon>Micrococcales</taxon>
        <taxon>Microbacteriaceae</taxon>
        <taxon>Microterricola</taxon>
    </lineage>
</organism>
<dbReference type="RefSeq" id="WP_161498756.1">
    <property type="nucleotide sequence ID" value="NZ_MPZN01000070.1"/>
</dbReference>
<dbReference type="Proteomes" id="UP000237755">
    <property type="component" value="Unassembled WGS sequence"/>
</dbReference>
<evidence type="ECO:0000256" key="1">
    <source>
        <dbReference type="SAM" id="Phobius"/>
    </source>
</evidence>
<feature type="transmembrane region" description="Helical" evidence="1">
    <location>
        <begin position="80"/>
        <end position="98"/>
    </location>
</feature>
<evidence type="ECO:0000313" key="3">
    <source>
        <dbReference type="Proteomes" id="UP000237755"/>
    </source>
</evidence>
<dbReference type="EMBL" id="MPZN01000070">
    <property type="protein sequence ID" value="PPL15087.1"/>
    <property type="molecule type" value="Genomic_DNA"/>
</dbReference>
<name>A0ABX5AS80_9MICO</name>
<dbReference type="InterPro" id="IPR025962">
    <property type="entry name" value="SdpI/YhfL"/>
</dbReference>
<keyword evidence="1" id="KW-0812">Transmembrane</keyword>
<proteinExistence type="predicted"/>
<protein>
    <recommendedName>
        <fullName evidence="4">SdpI family protein</fullName>
    </recommendedName>
</protein>